<keyword evidence="1" id="KW-0677">Repeat</keyword>
<dbReference type="OrthoDB" id="2136082at2759"/>
<dbReference type="AlphaFoldDB" id="A0A9Q1C2P6"/>
<dbReference type="Gene3D" id="1.20.5.190">
    <property type="match status" value="1"/>
</dbReference>
<dbReference type="InterPro" id="IPR000048">
    <property type="entry name" value="IQ_motif_EF-hand-BS"/>
</dbReference>
<evidence type="ECO:0000313" key="4">
    <source>
        <dbReference type="EMBL" id="KAJ8037526.1"/>
    </source>
</evidence>
<feature type="region of interest" description="Disordered" evidence="3">
    <location>
        <begin position="420"/>
        <end position="745"/>
    </location>
</feature>
<feature type="compositionally biased region" description="Basic and acidic residues" evidence="3">
    <location>
        <begin position="429"/>
        <end position="489"/>
    </location>
</feature>
<name>A0A9Q1C2P6_HOLLE</name>
<comment type="caution">
    <text evidence="4">The sequence shown here is derived from an EMBL/GenBank/DDBJ whole genome shotgun (WGS) entry which is preliminary data.</text>
</comment>
<sequence length="745" mass="84580">MPTIQEAEDISDMSYDSDLSDNDVELPRAPSEASHNGTGRKGSKRTKAAKKPPSPYHNKSASKQGRSRTPSTPKRNPRELWLENLRAGGNGLTGASKSSNYMGTVNRSFKPGNFDSASDYLKETVLGMPPKRRSRVNTMDGAVMGRSSKGLPTYKPQEDMYDDILDLKKQVNALSKENDRLKARNRRLEDEHVKKEKQIEQLLDPTQGDLRLTLSSRQPDAAAKMSSLKQKNLKLEMVLKDKEAELSKLQGDLKSTKIEEMKVAMESFYSEVQRLRHQLSTNGPGSASRGGKQGTLGQDPNVSAKVKALNSTILRLTEGNQKLQSENKLLKTDLERALQAGDSTDDERTSNKSLRNRDYEDMNRKQLLKAISRLEEKVEKTEGTMKKSSQRKSEMPGKVELTGSLSDRLDILDKRETELMEENSQLSKEVARLKEDKSKLRQKVEELEDENKKQNAEIKELRQEMRDERKRFQDDLKEERRRVKEETKSSRPRSPSSESLRSSKSSKKSSASRSNSQVSLRKKEREDERWRKEQEKKAEELRLNRSAKSIQRNWRAHQKKVKDDEEIDEAAKTIQSAMRGHKQRKDQMDQFTPTTTEVVSSEENESDVDYAARTIQSAVRGHWSRKDQLTKMSMTDSETESVHSSRSRASTSHKGHSSHKRLDSEGDSDDNIMVTPSSSRKGSMRGSRPSSAHSSSKKRSSSSSISSDKQRNKVSKSKFYEQQVESFKKASAAAKNSKMSRYMFT</sequence>
<feature type="compositionally biased region" description="Low complexity" evidence="3">
    <location>
        <begin position="729"/>
        <end position="745"/>
    </location>
</feature>
<feature type="compositionally biased region" description="Basic residues" evidence="3">
    <location>
        <begin position="41"/>
        <end position="50"/>
    </location>
</feature>
<gene>
    <name evidence="4" type="ORF">HOLleu_18359</name>
</gene>
<feature type="region of interest" description="Disordered" evidence="3">
    <location>
        <begin position="1"/>
        <end position="101"/>
    </location>
</feature>
<proteinExistence type="predicted"/>
<organism evidence="4 5">
    <name type="scientific">Holothuria leucospilota</name>
    <name type="common">Black long sea cucumber</name>
    <name type="synonym">Mertensiothuria leucospilota</name>
    <dbReference type="NCBI Taxonomy" id="206669"/>
    <lineage>
        <taxon>Eukaryota</taxon>
        <taxon>Metazoa</taxon>
        <taxon>Echinodermata</taxon>
        <taxon>Eleutherozoa</taxon>
        <taxon>Echinozoa</taxon>
        <taxon>Holothuroidea</taxon>
        <taxon>Aspidochirotacea</taxon>
        <taxon>Aspidochirotida</taxon>
        <taxon>Holothuriidae</taxon>
        <taxon>Holothuria</taxon>
    </lineage>
</organism>
<reference evidence="4" key="1">
    <citation type="submission" date="2021-10" db="EMBL/GenBank/DDBJ databases">
        <title>Tropical sea cucumber genome reveals ecological adaptation and Cuvierian tubules defense mechanism.</title>
        <authorList>
            <person name="Chen T."/>
        </authorList>
    </citation>
    <scope>NUCLEOTIDE SEQUENCE</scope>
    <source>
        <strain evidence="4">Nanhai2018</strain>
        <tissue evidence="4">Muscle</tissue>
    </source>
</reference>
<feature type="compositionally biased region" description="Basic and acidic residues" evidence="3">
    <location>
        <begin position="521"/>
        <end position="543"/>
    </location>
</feature>
<dbReference type="SMART" id="SM00015">
    <property type="entry name" value="IQ"/>
    <property type="match status" value="3"/>
</dbReference>
<keyword evidence="5" id="KW-1185">Reference proteome</keyword>
<feature type="compositionally biased region" description="Basic and acidic residues" evidence="3">
    <location>
        <begin position="346"/>
        <end position="360"/>
    </location>
</feature>
<evidence type="ECO:0000256" key="1">
    <source>
        <dbReference type="ARBA" id="ARBA00022737"/>
    </source>
</evidence>
<feature type="compositionally biased region" description="Polar residues" evidence="3">
    <location>
        <begin position="57"/>
        <end position="74"/>
    </location>
</feature>
<keyword evidence="2" id="KW-0175">Coiled coil</keyword>
<feature type="region of interest" description="Disordered" evidence="3">
    <location>
        <begin position="375"/>
        <end position="405"/>
    </location>
</feature>
<accession>A0A9Q1C2P6</accession>
<evidence type="ECO:0000256" key="3">
    <source>
        <dbReference type="SAM" id="MobiDB-lite"/>
    </source>
</evidence>
<feature type="region of interest" description="Disordered" evidence="3">
    <location>
        <begin position="339"/>
        <end position="360"/>
    </location>
</feature>
<dbReference type="Pfam" id="PF00612">
    <property type="entry name" value="IQ"/>
    <property type="match status" value="2"/>
</dbReference>
<dbReference type="PROSITE" id="PS50096">
    <property type="entry name" value="IQ"/>
    <property type="match status" value="2"/>
</dbReference>
<protein>
    <submittedName>
        <fullName evidence="4">IQ domain-containing protein E</fullName>
    </submittedName>
</protein>
<feature type="compositionally biased region" description="Acidic residues" evidence="3">
    <location>
        <begin position="1"/>
        <end position="11"/>
    </location>
</feature>
<feature type="compositionally biased region" description="Basic and acidic residues" evidence="3">
    <location>
        <begin position="375"/>
        <end position="397"/>
    </location>
</feature>
<dbReference type="PANTHER" id="PTHR22590:SF3">
    <property type="entry name" value="IQ DOMAIN-CONTAINING PROTEIN E"/>
    <property type="match status" value="1"/>
</dbReference>
<feature type="region of interest" description="Disordered" evidence="3">
    <location>
        <begin position="279"/>
        <end position="302"/>
    </location>
</feature>
<feature type="compositionally biased region" description="Low complexity" evidence="3">
    <location>
        <begin position="492"/>
        <end position="516"/>
    </location>
</feature>
<feature type="coiled-coil region" evidence="2">
    <location>
        <begin position="225"/>
        <end position="278"/>
    </location>
</feature>
<feature type="compositionally biased region" description="Low complexity" evidence="3">
    <location>
        <begin position="676"/>
        <end position="694"/>
    </location>
</feature>
<dbReference type="PANTHER" id="PTHR22590">
    <property type="entry name" value="MYOSIN MOTOR DOMAIN-CONTAINING PROTEIN"/>
    <property type="match status" value="1"/>
</dbReference>
<dbReference type="InterPro" id="IPR052318">
    <property type="entry name" value="CellDiv_DevSignal_Domain"/>
</dbReference>
<dbReference type="Proteomes" id="UP001152320">
    <property type="component" value="Chromosome 8"/>
</dbReference>
<dbReference type="EMBL" id="JAIZAY010000008">
    <property type="protein sequence ID" value="KAJ8037526.1"/>
    <property type="molecule type" value="Genomic_DNA"/>
</dbReference>
<evidence type="ECO:0000313" key="5">
    <source>
        <dbReference type="Proteomes" id="UP001152320"/>
    </source>
</evidence>
<feature type="coiled-coil region" evidence="2">
    <location>
        <begin position="164"/>
        <end position="198"/>
    </location>
</feature>
<evidence type="ECO:0000256" key="2">
    <source>
        <dbReference type="SAM" id="Coils"/>
    </source>
</evidence>